<dbReference type="Gene3D" id="3.40.50.80">
    <property type="entry name" value="Nucleotide-binding domain of ferredoxin-NADP reductase (FNR) module"/>
    <property type="match status" value="1"/>
</dbReference>
<keyword evidence="3" id="KW-1185">Reference proteome</keyword>
<evidence type="ECO:0000313" key="3">
    <source>
        <dbReference type="Proteomes" id="UP001162880"/>
    </source>
</evidence>
<sequence length="274" mass="29396">MKDPFVPEIYRVESVRRELADAVTLELAPVSGKRPDFRPGQFNMLYAFGVGEVAISMSVSAHEGPGFVHTVRNAGAVSGALARLEPGSTLGVRGPFGTGWPVAEAEGRDVLIVAGGLGLAPLRPAIQEVLAHRERFGRVTILVGCRSPSEILYQHDLEQWKQRLDVNVEVTVDHAGTDWHGNVGFVTTLIPRSPFDPANVVAMVCGPEVMMRFAATGLQKGGVPASSIYLSMERNMKCAIGLCGHCQFGPAFICKDGPVLPLDRIAGLLTVQEV</sequence>
<dbReference type="PROSITE" id="PS51384">
    <property type="entry name" value="FAD_FR"/>
    <property type="match status" value="1"/>
</dbReference>
<dbReference type="InterPro" id="IPR039261">
    <property type="entry name" value="FNR_nucleotide-bd"/>
</dbReference>
<organism evidence="2 3">
    <name type="scientific">Novosphingobium album</name>
    <name type="common">ex Hu et al. 2023</name>
    <dbReference type="NCBI Taxonomy" id="2930093"/>
    <lineage>
        <taxon>Bacteria</taxon>
        <taxon>Pseudomonadati</taxon>
        <taxon>Pseudomonadota</taxon>
        <taxon>Alphaproteobacteria</taxon>
        <taxon>Sphingomonadales</taxon>
        <taxon>Sphingomonadaceae</taxon>
        <taxon>Novosphingobium</taxon>
    </lineage>
</organism>
<dbReference type="SUPFAM" id="SSF63380">
    <property type="entry name" value="Riboflavin synthase domain-like"/>
    <property type="match status" value="1"/>
</dbReference>
<comment type="caution">
    <text evidence="2">The sequence shown here is derived from an EMBL/GenBank/DDBJ whole genome shotgun (WGS) entry which is preliminary data.</text>
</comment>
<proteinExistence type="predicted"/>
<dbReference type="SUPFAM" id="SSF52343">
    <property type="entry name" value="Ferredoxin reductase-like, C-terminal NADP-linked domain"/>
    <property type="match status" value="1"/>
</dbReference>
<protein>
    <submittedName>
        <fullName evidence="2">FAD/NAD(P)-binding protein</fullName>
    </submittedName>
</protein>
<dbReference type="PANTHER" id="PTHR43513:SF1">
    <property type="entry name" value="ANAEROBIC SULFITE REDUCTASE SUBUNIT B"/>
    <property type="match status" value="1"/>
</dbReference>
<dbReference type="InterPro" id="IPR017938">
    <property type="entry name" value="Riboflavin_synthase-like_b-brl"/>
</dbReference>
<dbReference type="CDD" id="cd06221">
    <property type="entry name" value="sulfite_reductase_like"/>
    <property type="match status" value="1"/>
</dbReference>
<dbReference type="Pfam" id="PF10418">
    <property type="entry name" value="DHODB_Fe-S_bind"/>
    <property type="match status" value="1"/>
</dbReference>
<dbReference type="EMBL" id="JALHLE010000005">
    <property type="protein sequence ID" value="MCJ2177814.1"/>
    <property type="molecule type" value="Genomic_DNA"/>
</dbReference>
<dbReference type="Proteomes" id="UP001162880">
    <property type="component" value="Unassembled WGS sequence"/>
</dbReference>
<evidence type="ECO:0000313" key="2">
    <source>
        <dbReference type="EMBL" id="MCJ2177814.1"/>
    </source>
</evidence>
<dbReference type="Gene3D" id="2.40.30.10">
    <property type="entry name" value="Translation factors"/>
    <property type="match status" value="1"/>
</dbReference>
<dbReference type="Pfam" id="PF00175">
    <property type="entry name" value="NAD_binding_1"/>
    <property type="match status" value="1"/>
</dbReference>
<gene>
    <name evidence="2" type="ORF">MTR64_04510</name>
</gene>
<dbReference type="PRINTS" id="PR00371">
    <property type="entry name" value="FPNCR"/>
</dbReference>
<evidence type="ECO:0000259" key="1">
    <source>
        <dbReference type="PROSITE" id="PS51384"/>
    </source>
</evidence>
<dbReference type="PIRSF" id="PIRSF006816">
    <property type="entry name" value="Cyc3_hyd_g"/>
    <property type="match status" value="1"/>
</dbReference>
<dbReference type="InterPro" id="IPR001433">
    <property type="entry name" value="OxRdtase_FAD/NAD-bd"/>
</dbReference>
<dbReference type="InterPro" id="IPR050353">
    <property type="entry name" value="PyrK_electron_transfer"/>
</dbReference>
<dbReference type="InterPro" id="IPR012165">
    <property type="entry name" value="Cyt_c3_hydrogenase_gsu"/>
</dbReference>
<reference evidence="2" key="1">
    <citation type="submission" date="2022-03" db="EMBL/GenBank/DDBJ databases">
        <title>Identification of a novel bacterium isolated from mangrove sediments.</title>
        <authorList>
            <person name="Pan X."/>
        </authorList>
    </citation>
    <scope>NUCLEOTIDE SEQUENCE</scope>
    <source>
        <strain evidence="2">B2580</strain>
    </source>
</reference>
<dbReference type="InterPro" id="IPR001709">
    <property type="entry name" value="Flavoprot_Pyr_Nucl_cyt_Rdtase"/>
</dbReference>
<dbReference type="InterPro" id="IPR019480">
    <property type="entry name" value="Dihydroorotate_DH_Fe-S-bd"/>
</dbReference>
<dbReference type="PRINTS" id="PR00406">
    <property type="entry name" value="CYTB5RDTASE"/>
</dbReference>
<name>A0ABT0AYD3_9SPHN</name>
<dbReference type="InterPro" id="IPR017927">
    <property type="entry name" value="FAD-bd_FR_type"/>
</dbReference>
<dbReference type="RefSeq" id="WP_243991212.1">
    <property type="nucleotide sequence ID" value="NZ_JALHLE010000005.1"/>
</dbReference>
<accession>A0ABT0AYD3</accession>
<dbReference type="PANTHER" id="PTHR43513">
    <property type="entry name" value="DIHYDROOROTATE DEHYDROGENASE B (NAD(+)), ELECTRON TRANSFER SUBUNIT"/>
    <property type="match status" value="1"/>
</dbReference>
<feature type="domain" description="FAD-binding FR-type" evidence="1">
    <location>
        <begin position="5"/>
        <end position="102"/>
    </location>
</feature>